<keyword evidence="2" id="KW-0378">Hydrolase</keyword>
<dbReference type="Pfam" id="PF12146">
    <property type="entry name" value="Hydrolase_4"/>
    <property type="match status" value="1"/>
</dbReference>
<dbReference type="SUPFAM" id="SSF53474">
    <property type="entry name" value="alpha/beta-Hydrolases"/>
    <property type="match status" value="1"/>
</dbReference>
<dbReference type="InterPro" id="IPR000073">
    <property type="entry name" value="AB_hydrolase_1"/>
</dbReference>
<dbReference type="GeneID" id="90761783"/>
<protein>
    <submittedName>
        <fullName evidence="2">Alpha/beta hydrolase</fullName>
    </submittedName>
</protein>
<dbReference type="PRINTS" id="PR00111">
    <property type="entry name" value="ABHYDROLASE"/>
</dbReference>
<dbReference type="EMBL" id="CP038498">
    <property type="protein sequence ID" value="QJA18864.1"/>
    <property type="molecule type" value="Genomic_DNA"/>
</dbReference>
<dbReference type="InterPro" id="IPR022742">
    <property type="entry name" value="Hydrolase_4"/>
</dbReference>
<feature type="domain" description="Serine aminopeptidase S33" evidence="1">
    <location>
        <begin position="50"/>
        <end position="237"/>
    </location>
</feature>
<dbReference type="InterPro" id="IPR029058">
    <property type="entry name" value="AB_hydrolase_fold"/>
</dbReference>
<organism evidence="2 3">
    <name type="scientific">Pectobacterium punjabense</name>
    <dbReference type="NCBI Taxonomy" id="2108399"/>
    <lineage>
        <taxon>Bacteria</taxon>
        <taxon>Pseudomonadati</taxon>
        <taxon>Pseudomonadota</taxon>
        <taxon>Gammaproteobacteria</taxon>
        <taxon>Enterobacterales</taxon>
        <taxon>Pectobacteriaceae</taxon>
        <taxon>Pectobacterium</taxon>
    </lineage>
</organism>
<dbReference type="PANTHER" id="PTHR43433">
    <property type="entry name" value="HYDROLASE, ALPHA/BETA FOLD FAMILY PROTEIN"/>
    <property type="match status" value="1"/>
</dbReference>
<keyword evidence="3" id="KW-1185">Reference proteome</keyword>
<accession>A0ABX6KXZ2</accession>
<evidence type="ECO:0000313" key="2">
    <source>
        <dbReference type="EMBL" id="QJA18864.1"/>
    </source>
</evidence>
<dbReference type="Gene3D" id="3.40.50.1820">
    <property type="entry name" value="alpha/beta hydrolase"/>
    <property type="match status" value="1"/>
</dbReference>
<gene>
    <name evidence="2" type="ORF">E2566_02380</name>
</gene>
<name>A0ABX6KXZ2_9GAMM</name>
<dbReference type="GO" id="GO:0016787">
    <property type="term" value="F:hydrolase activity"/>
    <property type="evidence" value="ECO:0007669"/>
    <property type="project" value="UniProtKB-KW"/>
</dbReference>
<evidence type="ECO:0000313" key="3">
    <source>
        <dbReference type="Proteomes" id="UP000502681"/>
    </source>
</evidence>
<dbReference type="InterPro" id="IPR050471">
    <property type="entry name" value="AB_hydrolase"/>
</dbReference>
<dbReference type="PANTHER" id="PTHR43433:SF5">
    <property type="entry name" value="AB HYDROLASE-1 DOMAIN-CONTAINING PROTEIN"/>
    <property type="match status" value="1"/>
</dbReference>
<sequence length="266" mass="28808">MPYAHSFDGTALWYDVRGHGGGVPVLLIAGNGCDHSVWNYVIDDFSAERPVIVYDHRGTGKSGSNFTGAWSTRDFARDAFAVLQAAGVARAHVYGHSMGGRVAQWFAVDRPDATGALIIGASSVGGKQGIPRSAEATKAMKENDTITLQALCYPKSWSKEHPEQAMSGAPNPHDMNTFLWHMRASEEHDSWDIALSITSPTLVIHGSEDGITHPGNSEILAARIPTARLLIVDKSKHVYWADHPEVHHTVSAFMKETERGGVPSAD</sequence>
<evidence type="ECO:0000259" key="1">
    <source>
        <dbReference type="Pfam" id="PF12146"/>
    </source>
</evidence>
<proteinExistence type="predicted"/>
<dbReference type="RefSeq" id="WP_107169464.1">
    <property type="nucleotide sequence ID" value="NZ_CP038498.1"/>
</dbReference>
<reference evidence="2 3" key="1">
    <citation type="submission" date="2019-04" db="EMBL/GenBank/DDBJ databases">
        <title>Whole Genome Sequencing of Pectobacterium punjabense SS95.</title>
        <authorList>
            <person name="Sarfraz S."/>
            <person name="Oulghazi S."/>
            <person name="Roques C."/>
            <person name="Vandecasteele C."/>
            <person name="Faure D."/>
        </authorList>
    </citation>
    <scope>NUCLEOTIDE SEQUENCE [LARGE SCALE GENOMIC DNA]</scope>
    <source>
        <strain evidence="2 3">SS95</strain>
    </source>
</reference>
<dbReference type="Proteomes" id="UP000502681">
    <property type="component" value="Chromosome"/>
</dbReference>